<feature type="region of interest" description="Disordered" evidence="1">
    <location>
        <begin position="59"/>
        <end position="80"/>
    </location>
</feature>
<sequence length="515" mass="55575">MADTTSTSPVKKRPPQPASDAAPAKRTKLAHDDTAHHHPSCKDSDCKGCESGELEISFVDGPGAVTAGAASTPGAQKNATPSAADLYRMALEERDHVDATEETNDAAENGKGDAAEVDHADPDVRRKAVTRLFEMAVEKFEAETGLPKETASERGSNPAAEAKSAGLTSSSELASKFMFASCLLDFGCYFPVLAYIERSAEIYAECVAFLEGASGKAFQDSWGASAAQFGLGRANMELLRCRYEQLNASDSDDEDADGKEDSEAQKESNKEDDDMVQIAEKAIAKGLTSVQSDKEAFVLQCITAARLFRDYAVLQRQRYQRGHGRSGKNFLRSFKTALAYLDRAEVAFASSISSDAEALGIRGACLFYTTEHTAHEEQEARKEAADDKEVPANPTTISDLVEAEKCLRLAVSMGEKAAPKDPRIVQNLHLLGQTLLLHSSIDPDESVTVSLFDEAVGCLRKAFELDPDNEEVEEQLEQMGILDEEDAGDESESIGSESENEPSADEEGEDAEEDA</sequence>
<feature type="compositionally biased region" description="Basic and acidic residues" evidence="1">
    <location>
        <begin position="108"/>
        <end position="120"/>
    </location>
</feature>
<feature type="region of interest" description="Disordered" evidence="1">
    <location>
        <begin position="468"/>
        <end position="515"/>
    </location>
</feature>
<dbReference type="SUPFAM" id="SSF48452">
    <property type="entry name" value="TPR-like"/>
    <property type="match status" value="1"/>
</dbReference>
<dbReference type="Gene3D" id="1.25.40.10">
    <property type="entry name" value="Tetratricopeptide repeat domain"/>
    <property type="match status" value="1"/>
</dbReference>
<feature type="region of interest" description="Disordered" evidence="1">
    <location>
        <begin position="144"/>
        <end position="165"/>
    </location>
</feature>
<protein>
    <submittedName>
        <fullName evidence="2">Uncharacterized protein</fullName>
    </submittedName>
</protein>
<keyword evidence="3" id="KW-1185">Reference proteome</keyword>
<feature type="region of interest" description="Disordered" evidence="1">
    <location>
        <begin position="1"/>
        <end position="47"/>
    </location>
</feature>
<proteinExistence type="predicted"/>
<feature type="region of interest" description="Disordered" evidence="1">
    <location>
        <begin position="98"/>
        <end position="120"/>
    </location>
</feature>
<evidence type="ECO:0000313" key="3">
    <source>
        <dbReference type="Proteomes" id="UP000318582"/>
    </source>
</evidence>
<comment type="caution">
    <text evidence="2">The sequence shown here is derived from an EMBL/GenBank/DDBJ whole genome shotgun (WGS) entry which is preliminary data.</text>
</comment>
<dbReference type="InterPro" id="IPR011990">
    <property type="entry name" value="TPR-like_helical_dom_sf"/>
</dbReference>
<accession>A0A507EC10</accession>
<evidence type="ECO:0000313" key="2">
    <source>
        <dbReference type="EMBL" id="TPX61291.1"/>
    </source>
</evidence>
<gene>
    <name evidence="2" type="ORF">PhCBS80983_g01223</name>
</gene>
<feature type="region of interest" description="Disordered" evidence="1">
    <location>
        <begin position="249"/>
        <end position="273"/>
    </location>
</feature>
<evidence type="ECO:0000256" key="1">
    <source>
        <dbReference type="SAM" id="MobiDB-lite"/>
    </source>
</evidence>
<dbReference type="AlphaFoldDB" id="A0A507EC10"/>
<feature type="compositionally biased region" description="Basic and acidic residues" evidence="1">
    <location>
        <begin position="259"/>
        <end position="269"/>
    </location>
</feature>
<organism evidence="2 3">
    <name type="scientific">Powellomyces hirtus</name>
    <dbReference type="NCBI Taxonomy" id="109895"/>
    <lineage>
        <taxon>Eukaryota</taxon>
        <taxon>Fungi</taxon>
        <taxon>Fungi incertae sedis</taxon>
        <taxon>Chytridiomycota</taxon>
        <taxon>Chytridiomycota incertae sedis</taxon>
        <taxon>Chytridiomycetes</taxon>
        <taxon>Spizellomycetales</taxon>
        <taxon>Powellomycetaceae</taxon>
        <taxon>Powellomyces</taxon>
    </lineage>
</organism>
<dbReference type="EMBL" id="QEAQ01000008">
    <property type="protein sequence ID" value="TPX61291.1"/>
    <property type="molecule type" value="Genomic_DNA"/>
</dbReference>
<feature type="compositionally biased region" description="Basic and acidic residues" evidence="1">
    <location>
        <begin position="29"/>
        <end position="47"/>
    </location>
</feature>
<name>A0A507EC10_9FUNG</name>
<dbReference type="Proteomes" id="UP000318582">
    <property type="component" value="Unassembled WGS sequence"/>
</dbReference>
<reference evidence="2 3" key="1">
    <citation type="journal article" date="2019" name="Sci. Rep.">
        <title>Comparative genomics of chytrid fungi reveal insights into the obligate biotrophic and pathogenic lifestyle of Synchytrium endobioticum.</title>
        <authorList>
            <person name="van de Vossenberg B.T.L.H."/>
            <person name="Warris S."/>
            <person name="Nguyen H.D.T."/>
            <person name="van Gent-Pelzer M.P.E."/>
            <person name="Joly D.L."/>
            <person name="van de Geest H.C."/>
            <person name="Bonants P.J.M."/>
            <person name="Smith D.S."/>
            <person name="Levesque C.A."/>
            <person name="van der Lee T.A.J."/>
        </authorList>
    </citation>
    <scope>NUCLEOTIDE SEQUENCE [LARGE SCALE GENOMIC DNA]</scope>
    <source>
        <strain evidence="2 3">CBS 809.83</strain>
    </source>
</reference>